<dbReference type="AlphaFoldDB" id="A0A843TNI4"/>
<accession>A0A843TNI4</accession>
<proteinExistence type="predicted"/>
<comment type="caution">
    <text evidence="1">The sequence shown here is derived from an EMBL/GenBank/DDBJ whole genome shotgun (WGS) entry which is preliminary data.</text>
</comment>
<name>A0A843TNI4_COLES</name>
<keyword evidence="2" id="KW-1185">Reference proteome</keyword>
<protein>
    <submittedName>
        <fullName evidence="1">Uncharacterized protein</fullName>
    </submittedName>
</protein>
<sequence>MGAGDAMCLPKRFSFLRGQRNIKSGDDGCERLMKDRKMHAEILMDAYWDEIIFHDIAGNFQQFYCFHVYILDVHDDFRTYEI</sequence>
<evidence type="ECO:0000313" key="2">
    <source>
        <dbReference type="Proteomes" id="UP000652761"/>
    </source>
</evidence>
<reference evidence="1" key="1">
    <citation type="submission" date="2017-07" db="EMBL/GenBank/DDBJ databases">
        <title>Taro Niue Genome Assembly and Annotation.</title>
        <authorList>
            <person name="Atibalentja N."/>
            <person name="Keating K."/>
            <person name="Fields C.J."/>
        </authorList>
    </citation>
    <scope>NUCLEOTIDE SEQUENCE</scope>
    <source>
        <strain evidence="1">Niue_2</strain>
        <tissue evidence="1">Leaf</tissue>
    </source>
</reference>
<dbReference type="EMBL" id="NMUH01000083">
    <property type="protein sequence ID" value="MQL70920.1"/>
    <property type="molecule type" value="Genomic_DNA"/>
</dbReference>
<organism evidence="1 2">
    <name type="scientific">Colocasia esculenta</name>
    <name type="common">Wild taro</name>
    <name type="synonym">Arum esculentum</name>
    <dbReference type="NCBI Taxonomy" id="4460"/>
    <lineage>
        <taxon>Eukaryota</taxon>
        <taxon>Viridiplantae</taxon>
        <taxon>Streptophyta</taxon>
        <taxon>Embryophyta</taxon>
        <taxon>Tracheophyta</taxon>
        <taxon>Spermatophyta</taxon>
        <taxon>Magnoliopsida</taxon>
        <taxon>Liliopsida</taxon>
        <taxon>Araceae</taxon>
        <taxon>Aroideae</taxon>
        <taxon>Colocasieae</taxon>
        <taxon>Colocasia</taxon>
    </lineage>
</organism>
<dbReference type="Proteomes" id="UP000652761">
    <property type="component" value="Unassembled WGS sequence"/>
</dbReference>
<evidence type="ECO:0000313" key="1">
    <source>
        <dbReference type="EMBL" id="MQL70920.1"/>
    </source>
</evidence>
<gene>
    <name evidence="1" type="ORF">Taro_003271</name>
</gene>